<dbReference type="RefSeq" id="WP_316019869.1">
    <property type="nucleotide sequence ID" value="NZ_JAWDID010000033.1"/>
</dbReference>
<feature type="coiled-coil region" evidence="2">
    <location>
        <begin position="577"/>
        <end position="604"/>
    </location>
</feature>
<evidence type="ECO:0008006" key="5">
    <source>
        <dbReference type="Google" id="ProtNLM"/>
    </source>
</evidence>
<proteinExistence type="predicted"/>
<evidence type="ECO:0000313" key="4">
    <source>
        <dbReference type="Proteomes" id="UP001254257"/>
    </source>
</evidence>
<comment type="caution">
    <text evidence="3">The sequence shown here is derived from an EMBL/GenBank/DDBJ whole genome shotgun (WGS) entry which is preliminary data.</text>
</comment>
<evidence type="ECO:0000313" key="3">
    <source>
        <dbReference type="EMBL" id="MDU0342073.1"/>
    </source>
</evidence>
<dbReference type="EMBL" id="JAWDID010000033">
    <property type="protein sequence ID" value="MDU0342073.1"/>
    <property type="molecule type" value="Genomic_DNA"/>
</dbReference>
<dbReference type="InterPro" id="IPR013762">
    <property type="entry name" value="Integrase-like_cat_sf"/>
</dbReference>
<dbReference type="InterPro" id="IPR011010">
    <property type="entry name" value="DNA_brk_join_enz"/>
</dbReference>
<dbReference type="Proteomes" id="UP001254257">
    <property type="component" value="Unassembled WGS sequence"/>
</dbReference>
<keyword evidence="2" id="KW-0175">Coiled coil</keyword>
<organism evidence="3 4">
    <name type="scientific">Bosea rubneri</name>
    <dbReference type="NCBI Taxonomy" id="3075434"/>
    <lineage>
        <taxon>Bacteria</taxon>
        <taxon>Pseudomonadati</taxon>
        <taxon>Pseudomonadota</taxon>
        <taxon>Alphaproteobacteria</taxon>
        <taxon>Hyphomicrobiales</taxon>
        <taxon>Boseaceae</taxon>
        <taxon>Bosea</taxon>
    </lineage>
</organism>
<gene>
    <name evidence="3" type="ORF">RKE40_19430</name>
</gene>
<reference evidence="3 4" key="1">
    <citation type="submission" date="2023-09" db="EMBL/GenBank/DDBJ databases">
        <title>Whole genome shotgun sequencing (WGS) of Bosea sp. ZW T0_25, isolated from stored onions (Allium cepa).</title>
        <authorList>
            <person name="Stoll D.A."/>
            <person name="Huch M."/>
        </authorList>
    </citation>
    <scope>NUCLEOTIDE SEQUENCE [LARGE SCALE GENOMIC DNA]</scope>
    <source>
        <strain evidence="3 4">ZW T0_25</strain>
    </source>
</reference>
<evidence type="ECO:0000256" key="1">
    <source>
        <dbReference type="ARBA" id="ARBA00023172"/>
    </source>
</evidence>
<evidence type="ECO:0000256" key="2">
    <source>
        <dbReference type="SAM" id="Coils"/>
    </source>
</evidence>
<sequence length="680" mass="76377">MAEIITFVPKANLDAATNMAAFVRLCREKLTVFGIDLDYDAAIWDVSSHYERRGHHHRLNLNFVEHRPRAGELGAPMPEPFAMQVKAYVRYNAGLKAKSTPPQHDVIAFRALLDAFKDMAVEPNLCSLDTHILDRAVMLANQRNPGNFAAEIGVCLARFSRFLREKQLALYAPIDWRHRLEWLDRTSRTSKIAAERREALLPSVDALRALPEAFRLAREPRDVIATSVVALLSCAPSRINEILTLRSDCVIEPLTENDDGCLLRWAGSKGHPDFAKAIPAVMADVAVEAVARLKKHTDEARAISLWYEENPGSVYLQSEYAHLRGADLTTDDISNIVGCRYGSDWAKINKVERIGSIQRARGGVEYIYSFIDVERAIMAHLPSGFPILDKKTGLRYSNSMMVVRRNEFARRRDFRWKCMISAVNYYNIQYGFYNVEDGILARLGLSSADQPIVFQSHQLRHYLNTIAQRGGLSEVEIAAWSGRRDIRQNAAYDHRTQEERLERKRQRDNELAAITGKRASINKPVSPAEVTGRSIHGHATELGFCEHDFAASPCLHFMECLHCTKQVCVKGADPRHRERVAFALERARKSLQDAEEALSKEYEGAQDWVDAHRATIDRLGQLAAILDDPGTPDGSVIRLAKSGQYSLVEQAMYDHQAATGALLHLKSDIRGTISGPASEQ</sequence>
<keyword evidence="4" id="KW-1185">Reference proteome</keyword>
<keyword evidence="1" id="KW-0233">DNA recombination</keyword>
<accession>A0ABU3SBB1</accession>
<dbReference type="SUPFAM" id="SSF56349">
    <property type="entry name" value="DNA breaking-rejoining enzymes"/>
    <property type="match status" value="1"/>
</dbReference>
<protein>
    <recommendedName>
        <fullName evidence="5">Integrase</fullName>
    </recommendedName>
</protein>
<dbReference type="Gene3D" id="1.10.443.10">
    <property type="entry name" value="Intergrase catalytic core"/>
    <property type="match status" value="1"/>
</dbReference>
<name>A0ABU3SBB1_9HYPH</name>